<dbReference type="InterPro" id="IPR027359">
    <property type="entry name" value="Volt_channel_dom_sf"/>
</dbReference>
<dbReference type="STRING" id="1423763.FC46_GL001046"/>
<feature type="transmembrane region" description="Helical" evidence="9">
    <location>
        <begin position="173"/>
        <end position="197"/>
    </location>
</feature>
<name>A0A0R1UCU0_9LACO</name>
<feature type="coiled-coil region" evidence="8">
    <location>
        <begin position="213"/>
        <end position="254"/>
    </location>
</feature>
<dbReference type="PATRIC" id="fig|1423763.3.peg.1062"/>
<dbReference type="Gene3D" id="1.10.287.70">
    <property type="match status" value="1"/>
</dbReference>
<evidence type="ECO:0000256" key="4">
    <source>
        <dbReference type="ARBA" id="ARBA00022989"/>
    </source>
</evidence>
<feature type="domain" description="Potassium channel" evidence="10">
    <location>
        <begin position="123"/>
        <end position="198"/>
    </location>
</feature>
<dbReference type="PANTHER" id="PTHR11537">
    <property type="entry name" value="VOLTAGE-GATED POTASSIUM CHANNEL"/>
    <property type="match status" value="1"/>
</dbReference>
<evidence type="ECO:0000256" key="8">
    <source>
        <dbReference type="SAM" id="Coils"/>
    </source>
</evidence>
<dbReference type="InterPro" id="IPR028325">
    <property type="entry name" value="VG_K_chnl"/>
</dbReference>
<keyword evidence="3 9" id="KW-0812">Transmembrane</keyword>
<keyword evidence="4 9" id="KW-1133">Transmembrane helix</keyword>
<feature type="transmembrane region" description="Helical" evidence="9">
    <location>
        <begin position="28"/>
        <end position="50"/>
    </location>
</feature>
<dbReference type="PANTHER" id="PTHR11537:SF254">
    <property type="entry name" value="POTASSIUM VOLTAGE-GATED CHANNEL PROTEIN SHAB"/>
    <property type="match status" value="1"/>
</dbReference>
<evidence type="ECO:0000256" key="9">
    <source>
        <dbReference type="SAM" id="Phobius"/>
    </source>
</evidence>
<dbReference type="OrthoDB" id="9785285at2"/>
<feature type="transmembrane region" description="Helical" evidence="9">
    <location>
        <begin position="114"/>
        <end position="134"/>
    </location>
</feature>
<evidence type="ECO:0000256" key="1">
    <source>
        <dbReference type="ARBA" id="ARBA00004141"/>
    </source>
</evidence>
<dbReference type="InterPro" id="IPR013099">
    <property type="entry name" value="K_chnl_dom"/>
</dbReference>
<evidence type="ECO:0000256" key="5">
    <source>
        <dbReference type="ARBA" id="ARBA00023065"/>
    </source>
</evidence>
<organism evidence="11 12">
    <name type="scientific">Lactobacillus kalixensis DSM 16043</name>
    <dbReference type="NCBI Taxonomy" id="1423763"/>
    <lineage>
        <taxon>Bacteria</taxon>
        <taxon>Bacillati</taxon>
        <taxon>Bacillota</taxon>
        <taxon>Bacilli</taxon>
        <taxon>Lactobacillales</taxon>
        <taxon>Lactobacillaceae</taxon>
        <taxon>Lactobacillus</taxon>
    </lineage>
</organism>
<dbReference type="SUPFAM" id="SSF81324">
    <property type="entry name" value="Voltage-gated potassium channels"/>
    <property type="match status" value="1"/>
</dbReference>
<keyword evidence="2" id="KW-0813">Transport</keyword>
<dbReference type="Pfam" id="PF07885">
    <property type="entry name" value="Ion_trans_2"/>
    <property type="match status" value="1"/>
</dbReference>
<keyword evidence="7" id="KW-0407">Ion channel</keyword>
<dbReference type="GO" id="GO:0008076">
    <property type="term" value="C:voltage-gated potassium channel complex"/>
    <property type="evidence" value="ECO:0007669"/>
    <property type="project" value="InterPro"/>
</dbReference>
<keyword evidence="6 9" id="KW-0472">Membrane</keyword>
<evidence type="ECO:0000259" key="10">
    <source>
        <dbReference type="Pfam" id="PF07885"/>
    </source>
</evidence>
<accession>A0A0R1UCU0</accession>
<reference evidence="11 12" key="1">
    <citation type="journal article" date="2015" name="Genome Announc.">
        <title>Expanding the biotechnology potential of lactobacilli through comparative genomics of 213 strains and associated genera.</title>
        <authorList>
            <person name="Sun Z."/>
            <person name="Harris H.M."/>
            <person name="McCann A."/>
            <person name="Guo C."/>
            <person name="Argimon S."/>
            <person name="Zhang W."/>
            <person name="Yang X."/>
            <person name="Jeffery I.B."/>
            <person name="Cooney J.C."/>
            <person name="Kagawa T.F."/>
            <person name="Liu W."/>
            <person name="Song Y."/>
            <person name="Salvetti E."/>
            <person name="Wrobel A."/>
            <person name="Rasinkangas P."/>
            <person name="Parkhill J."/>
            <person name="Rea M.C."/>
            <person name="O'Sullivan O."/>
            <person name="Ritari J."/>
            <person name="Douillard F.P."/>
            <person name="Paul Ross R."/>
            <person name="Yang R."/>
            <person name="Briner A.E."/>
            <person name="Felis G.E."/>
            <person name="de Vos W.M."/>
            <person name="Barrangou R."/>
            <person name="Klaenhammer T.R."/>
            <person name="Caufield P.W."/>
            <person name="Cui Y."/>
            <person name="Zhang H."/>
            <person name="O'Toole P.W."/>
        </authorList>
    </citation>
    <scope>NUCLEOTIDE SEQUENCE [LARGE SCALE GENOMIC DNA]</scope>
    <source>
        <strain evidence="11 12">DSM 16043</strain>
    </source>
</reference>
<dbReference type="GO" id="GO:0001508">
    <property type="term" value="P:action potential"/>
    <property type="evidence" value="ECO:0007669"/>
    <property type="project" value="TreeGrafter"/>
</dbReference>
<protein>
    <recommendedName>
        <fullName evidence="10">Potassium channel domain-containing protein</fullName>
    </recommendedName>
</protein>
<dbReference type="GO" id="GO:0005249">
    <property type="term" value="F:voltage-gated potassium channel activity"/>
    <property type="evidence" value="ECO:0007669"/>
    <property type="project" value="InterPro"/>
</dbReference>
<evidence type="ECO:0000313" key="11">
    <source>
        <dbReference type="EMBL" id="KRL91215.1"/>
    </source>
</evidence>
<proteinExistence type="predicted"/>
<sequence length="271" mass="30873">MAILAVIEIALIITDFAAIIDINIKTSRWFWLNNTILVIFAIDYFYRLYLAEDKKKFIKTHIYDLLAIIPVGAATNWMQLAKMGDIALYFRLLRLIRLAGLMGKLHEIIHTNGILYMLYFSIAFLMLGSVAISITEHVSLDQAFWWAITTASTVGYGDISTDTISPKSLIGKLVILAMILIGVGVVGMVTSSITTYFMKKNSMITASENKTNLNLIIEKLDSVTKQNEQLLEKTKRLEEQIQELQAAQNQTEWHKFKEWLDKKESKNKSEE</sequence>
<dbReference type="EMBL" id="AZFM01000003">
    <property type="protein sequence ID" value="KRL91215.1"/>
    <property type="molecule type" value="Genomic_DNA"/>
</dbReference>
<evidence type="ECO:0000256" key="3">
    <source>
        <dbReference type="ARBA" id="ARBA00022692"/>
    </source>
</evidence>
<dbReference type="Gene3D" id="1.20.120.350">
    <property type="entry name" value="Voltage-gated potassium channels. Chain C"/>
    <property type="match status" value="1"/>
</dbReference>
<dbReference type="AlphaFoldDB" id="A0A0R1UCU0"/>
<keyword evidence="8" id="KW-0175">Coiled coil</keyword>
<evidence type="ECO:0000256" key="7">
    <source>
        <dbReference type="ARBA" id="ARBA00023303"/>
    </source>
</evidence>
<keyword evidence="5" id="KW-0406">Ion transport</keyword>
<evidence type="ECO:0000313" key="12">
    <source>
        <dbReference type="Proteomes" id="UP000051036"/>
    </source>
</evidence>
<evidence type="ECO:0000256" key="2">
    <source>
        <dbReference type="ARBA" id="ARBA00022448"/>
    </source>
</evidence>
<comment type="caution">
    <text evidence="11">The sequence shown here is derived from an EMBL/GenBank/DDBJ whole genome shotgun (WGS) entry which is preliminary data.</text>
</comment>
<dbReference type="Proteomes" id="UP000051036">
    <property type="component" value="Unassembled WGS sequence"/>
</dbReference>
<comment type="subcellular location">
    <subcellularLocation>
        <location evidence="1">Membrane</location>
        <topology evidence="1">Multi-pass membrane protein</topology>
    </subcellularLocation>
</comment>
<keyword evidence="12" id="KW-1185">Reference proteome</keyword>
<evidence type="ECO:0000256" key="6">
    <source>
        <dbReference type="ARBA" id="ARBA00023136"/>
    </source>
</evidence>
<gene>
    <name evidence="11" type="ORF">FC46_GL001046</name>
</gene>